<evidence type="ECO:0000256" key="2">
    <source>
        <dbReference type="ARBA" id="ARBA00022692"/>
    </source>
</evidence>
<dbReference type="Proteomes" id="UP001595593">
    <property type="component" value="Unassembled WGS sequence"/>
</dbReference>
<evidence type="ECO:0000256" key="1">
    <source>
        <dbReference type="ARBA" id="ARBA00004141"/>
    </source>
</evidence>
<feature type="transmembrane region" description="Helical" evidence="5">
    <location>
        <begin position="170"/>
        <end position="189"/>
    </location>
</feature>
<evidence type="ECO:0000256" key="4">
    <source>
        <dbReference type="ARBA" id="ARBA00023136"/>
    </source>
</evidence>
<comment type="caution">
    <text evidence="6">The sequence shown here is derived from an EMBL/GenBank/DDBJ whole genome shotgun (WGS) entry which is preliminary data.</text>
</comment>
<comment type="similarity">
    <text evidence="5">Belongs to the 4-toluene sulfonate uptake permease (TSUP) (TC 2.A.102) family.</text>
</comment>
<evidence type="ECO:0000313" key="7">
    <source>
        <dbReference type="Proteomes" id="UP001595593"/>
    </source>
</evidence>
<keyword evidence="4 5" id="KW-0472">Membrane</keyword>
<reference evidence="7" key="1">
    <citation type="journal article" date="2019" name="Int. J. Syst. Evol. Microbiol.">
        <title>The Global Catalogue of Microorganisms (GCM) 10K type strain sequencing project: providing services to taxonomists for standard genome sequencing and annotation.</title>
        <authorList>
            <consortium name="The Broad Institute Genomics Platform"/>
            <consortium name="The Broad Institute Genome Sequencing Center for Infectious Disease"/>
            <person name="Wu L."/>
            <person name="Ma J."/>
        </authorList>
    </citation>
    <scope>NUCLEOTIDE SEQUENCE [LARGE SCALE GENOMIC DNA]</scope>
    <source>
        <strain evidence="7">KCTC 52094</strain>
    </source>
</reference>
<evidence type="ECO:0000256" key="3">
    <source>
        <dbReference type="ARBA" id="ARBA00022989"/>
    </source>
</evidence>
<sequence length="246" mass="24301">MESSSITILAVAGVFFVAGMVKGVIGLGLPTVAIGLLGLFLPPAQAAGLLVLPSLLTNFWQAGTGGRVLPLAGKLAPLLLGICAGAGLGTLLGWGLSGGDAAMARRFLGVALVAYGLFGLLGRRMGLPPRMHGALGAASGLVTGLVTAATGVFVMPAVPYLQSLGLERGTLLQGMGLSFAISTLALAAALPTGTLLGGGMLAGSALAILPTLLGMVAGQKLNLPPMAFRILFFAGLLALGAHLALG</sequence>
<feature type="transmembrane region" description="Helical" evidence="5">
    <location>
        <begin position="6"/>
        <end position="25"/>
    </location>
</feature>
<dbReference type="Pfam" id="PF01925">
    <property type="entry name" value="TauE"/>
    <property type="match status" value="1"/>
</dbReference>
<accession>A0ABV7G7H1</accession>
<feature type="transmembrane region" description="Helical" evidence="5">
    <location>
        <begin position="75"/>
        <end position="96"/>
    </location>
</feature>
<feature type="transmembrane region" description="Helical" evidence="5">
    <location>
        <begin position="226"/>
        <end position="245"/>
    </location>
</feature>
<organism evidence="6 7">
    <name type="scientific">Teichococcus globiformis</name>
    <dbReference type="NCBI Taxonomy" id="2307229"/>
    <lineage>
        <taxon>Bacteria</taxon>
        <taxon>Pseudomonadati</taxon>
        <taxon>Pseudomonadota</taxon>
        <taxon>Alphaproteobacteria</taxon>
        <taxon>Acetobacterales</taxon>
        <taxon>Roseomonadaceae</taxon>
        <taxon>Roseomonas</taxon>
    </lineage>
</organism>
<proteinExistence type="inferred from homology"/>
<feature type="transmembrane region" description="Helical" evidence="5">
    <location>
        <begin position="195"/>
        <end position="214"/>
    </location>
</feature>
<protein>
    <recommendedName>
        <fullName evidence="5">Probable membrane transporter protein</fullName>
    </recommendedName>
</protein>
<gene>
    <name evidence="6" type="ORF">ACFOD4_17940</name>
</gene>
<feature type="transmembrane region" description="Helical" evidence="5">
    <location>
        <begin position="134"/>
        <end position="158"/>
    </location>
</feature>
<keyword evidence="2 5" id="KW-0812">Transmembrane</keyword>
<feature type="transmembrane region" description="Helical" evidence="5">
    <location>
        <begin position="103"/>
        <end position="122"/>
    </location>
</feature>
<evidence type="ECO:0000256" key="5">
    <source>
        <dbReference type="RuleBase" id="RU363041"/>
    </source>
</evidence>
<evidence type="ECO:0000313" key="6">
    <source>
        <dbReference type="EMBL" id="MFC3126952.1"/>
    </source>
</evidence>
<name>A0ABV7G7H1_9PROT</name>
<comment type="subcellular location">
    <subcellularLocation>
        <location evidence="5">Cell membrane</location>
        <topology evidence="5">Multi-pass membrane protein</topology>
    </subcellularLocation>
    <subcellularLocation>
        <location evidence="1">Membrane</location>
        <topology evidence="1">Multi-pass membrane protein</topology>
    </subcellularLocation>
</comment>
<dbReference type="RefSeq" id="WP_379598606.1">
    <property type="nucleotide sequence ID" value="NZ_JBHRTN010000018.1"/>
</dbReference>
<keyword evidence="7" id="KW-1185">Reference proteome</keyword>
<dbReference type="InterPro" id="IPR002781">
    <property type="entry name" value="TM_pro_TauE-like"/>
</dbReference>
<dbReference type="EMBL" id="JBHRTN010000018">
    <property type="protein sequence ID" value="MFC3126952.1"/>
    <property type="molecule type" value="Genomic_DNA"/>
</dbReference>
<keyword evidence="3 5" id="KW-1133">Transmembrane helix</keyword>
<feature type="transmembrane region" description="Helical" evidence="5">
    <location>
        <begin position="32"/>
        <end position="55"/>
    </location>
</feature>
<keyword evidence="5" id="KW-1003">Cell membrane</keyword>